<evidence type="ECO:0000256" key="3">
    <source>
        <dbReference type="PIRSR" id="PIRSR606689-1"/>
    </source>
</evidence>
<dbReference type="AlphaFoldDB" id="A0A132NZ24"/>
<feature type="binding site" evidence="4">
    <location>
        <position position="27"/>
    </location>
    <ligand>
        <name>Mg(2+)</name>
        <dbReference type="ChEBI" id="CHEBI:18420"/>
    </ligand>
</feature>
<dbReference type="Gene3D" id="3.40.50.300">
    <property type="entry name" value="P-loop containing nucleotide triphosphate hydrolases"/>
    <property type="match status" value="1"/>
</dbReference>
<comment type="caution">
    <text evidence="5">The sequence shown here is derived from an EMBL/GenBank/DDBJ whole genome shotgun (WGS) entry which is preliminary data.</text>
</comment>
<dbReference type="InterPro" id="IPR006689">
    <property type="entry name" value="Small_GTPase_ARF/SAR"/>
</dbReference>
<dbReference type="VEuPathDB" id="GiardiaDB:QR46_0651"/>
<protein>
    <submittedName>
        <fullName evidence="5">ADP-ribosylation factor</fullName>
    </submittedName>
</protein>
<dbReference type="OrthoDB" id="10257185at2759"/>
<feature type="binding site" evidence="4">
    <location>
        <position position="50"/>
    </location>
    <ligand>
        <name>Mg(2+)</name>
        <dbReference type="ChEBI" id="CHEBI:18420"/>
    </ligand>
</feature>
<sequence length="255" mass="28457">MAKFSRSKFKKPMARLLFIGPESTGKTAAFHNIIGQKNYMITRETIGINTSTFNIRGSSCRSQGTSITLVDLGGSEKIRGMWSSQFFDTSGALYFIRDPDTLDLAMQLLIATLTATRFPLHVIINNSQTDVASRMEASVKEVFNTYSSSRPLLSCSVCDISVKYCRNKPLKDALQSLCVAAHSYYVANREEIITQQKDALITSFHLNLSADERRQKLLEVRRQNDAIDTQERDNTKIEKAGEVQALAPVIFTTPG</sequence>
<dbReference type="InterPro" id="IPR027417">
    <property type="entry name" value="P-loop_NTPase"/>
</dbReference>
<evidence type="ECO:0000256" key="4">
    <source>
        <dbReference type="PIRSR" id="PIRSR606689-2"/>
    </source>
</evidence>
<evidence type="ECO:0000256" key="1">
    <source>
        <dbReference type="ARBA" id="ARBA00022741"/>
    </source>
</evidence>
<keyword evidence="2 3" id="KW-0342">GTP-binding</keyword>
<feature type="binding site" evidence="3">
    <location>
        <position position="74"/>
    </location>
    <ligand>
        <name>GTP</name>
        <dbReference type="ChEBI" id="CHEBI:37565"/>
    </ligand>
</feature>
<evidence type="ECO:0000313" key="6">
    <source>
        <dbReference type="Proteomes" id="UP000070089"/>
    </source>
</evidence>
<dbReference type="GO" id="GO:0046872">
    <property type="term" value="F:metal ion binding"/>
    <property type="evidence" value="ECO:0007669"/>
    <property type="project" value="UniProtKB-KW"/>
</dbReference>
<proteinExistence type="predicted"/>
<reference evidence="5 6" key="1">
    <citation type="journal article" date="2015" name="Mol. Biochem. Parasitol.">
        <title>Identification of polymorphic genes for use in assemblage B genotyping assays through comparative genomics of multiple assemblage B Giardia duodenalis isolates.</title>
        <authorList>
            <person name="Wielinga C."/>
            <person name="Thompson R.C."/>
            <person name="Monis P."/>
            <person name="Ryan U."/>
        </authorList>
    </citation>
    <scope>NUCLEOTIDE SEQUENCE [LARGE SCALE GENOMIC DNA]</scope>
    <source>
        <strain evidence="5 6">BAH15c1</strain>
    </source>
</reference>
<evidence type="ECO:0000256" key="2">
    <source>
        <dbReference type="ARBA" id="ARBA00023134"/>
    </source>
</evidence>
<evidence type="ECO:0000313" key="5">
    <source>
        <dbReference type="EMBL" id="KWX15329.1"/>
    </source>
</evidence>
<dbReference type="GO" id="GO:0005525">
    <property type="term" value="F:GTP binding"/>
    <property type="evidence" value="ECO:0007669"/>
    <property type="project" value="UniProtKB-KW"/>
</dbReference>
<dbReference type="GO" id="GO:0003924">
    <property type="term" value="F:GTPase activity"/>
    <property type="evidence" value="ECO:0007669"/>
    <property type="project" value="InterPro"/>
</dbReference>
<dbReference type="SUPFAM" id="SSF52540">
    <property type="entry name" value="P-loop containing nucleoside triphosphate hydrolases"/>
    <property type="match status" value="1"/>
</dbReference>
<keyword evidence="4" id="KW-0479">Metal-binding</keyword>
<keyword evidence="1 3" id="KW-0547">Nucleotide-binding</keyword>
<keyword evidence="4" id="KW-0460">Magnesium</keyword>
<name>A0A132NZ24_GIAIN</name>
<dbReference type="Proteomes" id="UP000070089">
    <property type="component" value="Unassembled WGS sequence"/>
</dbReference>
<feature type="binding site" evidence="3">
    <location>
        <begin position="20"/>
        <end position="27"/>
    </location>
    <ligand>
        <name>GTP</name>
        <dbReference type="ChEBI" id="CHEBI:37565"/>
    </ligand>
</feature>
<dbReference type="Pfam" id="PF00025">
    <property type="entry name" value="Arf"/>
    <property type="match status" value="1"/>
</dbReference>
<organism evidence="5 6">
    <name type="scientific">Giardia duodenalis assemblage B</name>
    <dbReference type="NCBI Taxonomy" id="1394984"/>
    <lineage>
        <taxon>Eukaryota</taxon>
        <taxon>Metamonada</taxon>
        <taxon>Diplomonadida</taxon>
        <taxon>Hexamitidae</taxon>
        <taxon>Giardiinae</taxon>
        <taxon>Giardia</taxon>
    </lineage>
</organism>
<gene>
    <name evidence="5" type="ORF">QR46_0651</name>
</gene>
<dbReference type="EMBL" id="JXTI01000010">
    <property type="protein sequence ID" value="KWX15329.1"/>
    <property type="molecule type" value="Genomic_DNA"/>
</dbReference>
<accession>A0A132NZ24</accession>